<dbReference type="RefSeq" id="WP_212142105.1">
    <property type="nucleotide sequence ID" value="NZ_JAGSSW010000005.1"/>
</dbReference>
<comment type="caution">
    <text evidence="1">The sequence shown here is derived from an EMBL/GenBank/DDBJ whole genome shotgun (WGS) entry which is preliminary data.</text>
</comment>
<name>A0ABS5HIP1_9BACT</name>
<dbReference type="EMBL" id="JAGSSW010000005">
    <property type="protein sequence ID" value="MBR8464138.1"/>
    <property type="molecule type" value="Genomic_DNA"/>
</dbReference>
<keyword evidence="2" id="KW-1185">Reference proteome</keyword>
<gene>
    <name evidence="1" type="ORF">KDD93_06070</name>
</gene>
<protein>
    <submittedName>
        <fullName evidence="1">Uncharacterized protein</fullName>
    </submittedName>
</protein>
<sequence length="113" mass="12618">MSFFDGWQEFLVDGASVPFYKFSENGISYVGFDSRKCMPPEPMLNAMLALKLFGKESKVVMVNHKFPAGLIPKIESSFDVECENLSGEEVKLTFSLKDGVDISSFDFTQTCHG</sequence>
<reference evidence="1 2" key="1">
    <citation type="submission" date="2021-04" db="EMBL/GenBank/DDBJ databases">
        <title>Molecular and phenotypic characterization and identification of bacterial isolates recovered from the Anatolian ground squirrels (Spermophilus xanthoprymnus) and which have the potential to form a new species in the Campylobacter genus.</title>
        <authorList>
            <person name="Aydin F."/>
            <person name="Abay S."/>
            <person name="Kayman T."/>
            <person name="Karakaya E."/>
            <person name="Mustak H.K."/>
            <person name="Mustak I.B."/>
            <person name="Bilgin N."/>
            <person name="Duzler A."/>
            <person name="Sahin O."/>
            <person name="Guran O."/>
            <person name="Saticioglu I.B."/>
        </authorList>
    </citation>
    <scope>NUCLEOTIDE SEQUENCE [LARGE SCALE GENOMIC DNA]</scope>
    <source>
        <strain evidence="2">faydin-G24</strain>
    </source>
</reference>
<evidence type="ECO:0000313" key="2">
    <source>
        <dbReference type="Proteomes" id="UP000682951"/>
    </source>
</evidence>
<evidence type="ECO:0000313" key="1">
    <source>
        <dbReference type="EMBL" id="MBR8464138.1"/>
    </source>
</evidence>
<dbReference type="Proteomes" id="UP000682951">
    <property type="component" value="Unassembled WGS sequence"/>
</dbReference>
<organism evidence="1 2">
    <name type="scientific">Campylobacter anatolicus</name>
    <dbReference type="NCBI Taxonomy" id="2829105"/>
    <lineage>
        <taxon>Bacteria</taxon>
        <taxon>Pseudomonadati</taxon>
        <taxon>Campylobacterota</taxon>
        <taxon>Epsilonproteobacteria</taxon>
        <taxon>Campylobacterales</taxon>
        <taxon>Campylobacteraceae</taxon>
        <taxon>Campylobacter</taxon>
    </lineage>
</organism>
<accession>A0ABS5HIP1</accession>
<proteinExistence type="predicted"/>